<evidence type="ECO:0000313" key="2">
    <source>
        <dbReference type="EMBL" id="KAF5178635.1"/>
    </source>
</evidence>
<protein>
    <submittedName>
        <fullName evidence="2">Uncharacterized protein</fullName>
    </submittedName>
</protein>
<comment type="caution">
    <text evidence="2">The sequence shown here is derived from an EMBL/GenBank/DDBJ whole genome shotgun (WGS) entry which is preliminary data.</text>
</comment>
<evidence type="ECO:0000256" key="1">
    <source>
        <dbReference type="SAM" id="MobiDB-lite"/>
    </source>
</evidence>
<gene>
    <name evidence="2" type="ORF">FRX31_031778</name>
</gene>
<accession>A0A7J6V3C7</accession>
<name>A0A7J6V3C7_THATH</name>
<feature type="region of interest" description="Disordered" evidence="1">
    <location>
        <begin position="309"/>
        <end position="338"/>
    </location>
</feature>
<dbReference type="AlphaFoldDB" id="A0A7J6V3C7"/>
<feature type="non-terminal residue" evidence="2">
    <location>
        <position position="1"/>
    </location>
</feature>
<sequence length="416" mass="46966">MGDLPLPNRHLRFHYGGKFKEIGNSPSKLHLYSGGASVDSKDWDGDEVFLGDLVKEVDKLVGILEDYVVELRWFWLSRKDGAVNQLIHIVRDDDVVFMFGNSTPDNRNFLHLYIDFVRKSIDGQCSQDIIPSEVPQFSQISSVVQPSMTKAKGQKNIPRRGGKTSGKLPTRWSNRIDAHGGDHFEFSQDFNPAQDFNPTQDFNSEQGILGSEQGILGEDELHDDNSLNEEQEFTQGYGEDVVIPNDAYDWNSVDIDAEDDGNLGNVLFDDELSEDDSDYVASEDISVGLNKKTKSEYKTRSKEALEDVNRIDVESDYDSPDSGSDSDAEDDGPLRKDELEKAKEIAEAVKKAKFERTRAFAGKIAKQQSSLREKNKAVPEADRDLEWIRRTSRVEDEEYIGAASDDNEYNLFVEQK</sequence>
<organism evidence="2 3">
    <name type="scientific">Thalictrum thalictroides</name>
    <name type="common">Rue-anemone</name>
    <name type="synonym">Anemone thalictroides</name>
    <dbReference type="NCBI Taxonomy" id="46969"/>
    <lineage>
        <taxon>Eukaryota</taxon>
        <taxon>Viridiplantae</taxon>
        <taxon>Streptophyta</taxon>
        <taxon>Embryophyta</taxon>
        <taxon>Tracheophyta</taxon>
        <taxon>Spermatophyta</taxon>
        <taxon>Magnoliopsida</taxon>
        <taxon>Ranunculales</taxon>
        <taxon>Ranunculaceae</taxon>
        <taxon>Thalictroideae</taxon>
        <taxon>Thalictrum</taxon>
    </lineage>
</organism>
<reference evidence="2 3" key="1">
    <citation type="submission" date="2020-06" db="EMBL/GenBank/DDBJ databases">
        <title>Transcriptomic and genomic resources for Thalictrum thalictroides and T. hernandezii: Facilitating candidate gene discovery in an emerging model plant lineage.</title>
        <authorList>
            <person name="Arias T."/>
            <person name="Riano-Pachon D.M."/>
            <person name="Di Stilio V.S."/>
        </authorList>
    </citation>
    <scope>NUCLEOTIDE SEQUENCE [LARGE SCALE GENOMIC DNA]</scope>
    <source>
        <strain evidence="3">cv. WT478/WT964</strain>
        <tissue evidence="2">Leaves</tissue>
    </source>
</reference>
<keyword evidence="3" id="KW-1185">Reference proteome</keyword>
<feature type="region of interest" description="Disordered" evidence="1">
    <location>
        <begin position="152"/>
        <end position="171"/>
    </location>
</feature>
<dbReference type="EMBL" id="JABWDY010039843">
    <property type="protein sequence ID" value="KAF5178635.1"/>
    <property type="molecule type" value="Genomic_DNA"/>
</dbReference>
<evidence type="ECO:0000313" key="3">
    <source>
        <dbReference type="Proteomes" id="UP000554482"/>
    </source>
</evidence>
<dbReference type="Proteomes" id="UP000554482">
    <property type="component" value="Unassembled WGS sequence"/>
</dbReference>
<feature type="compositionally biased region" description="Acidic residues" evidence="1">
    <location>
        <begin position="314"/>
        <end position="331"/>
    </location>
</feature>
<proteinExistence type="predicted"/>